<dbReference type="EMBL" id="LHZU01000143">
    <property type="protein sequence ID" value="KXV57571.1"/>
    <property type="molecule type" value="Genomic_DNA"/>
</dbReference>
<comment type="caution">
    <text evidence="1">The sequence shown here is derived from an EMBL/GenBank/DDBJ whole genome shotgun (WGS) entry which is preliminary data.</text>
</comment>
<reference evidence="1 2" key="1">
    <citation type="submission" date="2015-06" db="EMBL/GenBank/DDBJ databases">
        <title>Improved classification and identification of acetic acid bacteria using matrix-assisted laser desorption/ionization time-of-flight mass spectrometry; Gluconobacter nephelii and Gluconobacter uchimurae are later heterotypic synonyms of Gluconobacter japonicus and Gluconobacter oxydans, respectively.</title>
        <authorList>
            <person name="Li L."/>
            <person name="Cleenwerck I."/>
            <person name="De Vuyst L."/>
            <person name="Vandamme P."/>
        </authorList>
    </citation>
    <scope>NUCLEOTIDE SEQUENCE [LARGE SCALE GENOMIC DNA]</scope>
    <source>
        <strain evidence="1 2">LMG 23690</strain>
    </source>
</reference>
<evidence type="ECO:0000313" key="1">
    <source>
        <dbReference type="EMBL" id="KXV57571.1"/>
    </source>
</evidence>
<evidence type="ECO:0000313" key="2">
    <source>
        <dbReference type="Proteomes" id="UP000075360"/>
    </source>
</evidence>
<proteinExistence type="predicted"/>
<gene>
    <name evidence="1" type="ORF">AD948_13675</name>
</gene>
<dbReference type="PATRIC" id="fig|446692.4.peg.1069"/>
<accession>A0A149TWN7</accession>
<dbReference type="RefSeq" id="WP_061472408.1">
    <property type="nucleotide sequence ID" value="NZ_LHZU01000143.1"/>
</dbReference>
<sequence>MTRLSLAGRLEEKRPRNFENLKPLDSANNIIKKLGQIHKTKRGLLKPSFWFYSQIPQQIYPKTNSHGNNFTQNPPT</sequence>
<protein>
    <submittedName>
        <fullName evidence="1">Uncharacterized protein</fullName>
    </submittedName>
</protein>
<organism evidence="1 2">
    <name type="scientific">Acetobacter senegalensis</name>
    <dbReference type="NCBI Taxonomy" id="446692"/>
    <lineage>
        <taxon>Bacteria</taxon>
        <taxon>Pseudomonadati</taxon>
        <taxon>Pseudomonadota</taxon>
        <taxon>Alphaproteobacteria</taxon>
        <taxon>Acetobacterales</taxon>
        <taxon>Acetobacteraceae</taxon>
        <taxon>Acetobacter</taxon>
    </lineage>
</organism>
<dbReference type="AlphaFoldDB" id="A0A149TWN7"/>
<name>A0A149TWN7_9PROT</name>
<dbReference type="Proteomes" id="UP000075360">
    <property type="component" value="Unassembled WGS sequence"/>
</dbReference>